<feature type="compositionally biased region" description="Polar residues" evidence="1">
    <location>
        <begin position="79"/>
        <end position="89"/>
    </location>
</feature>
<dbReference type="eggNOG" id="ENOG50322R8">
    <property type="taxonomic scope" value="Bacteria"/>
</dbReference>
<sequence>MSFDPRSLDRLRELGRTLPQALPEPKPPVSPKAQQVRHKVETEDNPEELFRELMKVSEDGTVPEHLMARLKQLEAKRTPQPSTDSTPPGSAQELPPLPKTNSGKGKNTRPKPSKATPGSEEESLYVAFGQLLLEDDEDNP</sequence>
<proteinExistence type="predicted"/>
<evidence type="ECO:0000256" key="1">
    <source>
        <dbReference type="SAM" id="MobiDB-lite"/>
    </source>
</evidence>
<keyword evidence="3" id="KW-1185">Reference proteome</keyword>
<accession>Q7U7D6</accession>
<dbReference type="KEGG" id="syw:SYNW1049"/>
<dbReference type="STRING" id="84588.SYNW1049"/>
<feature type="compositionally biased region" description="Basic and acidic residues" evidence="1">
    <location>
        <begin position="1"/>
        <end position="15"/>
    </location>
</feature>
<dbReference type="Proteomes" id="UP000001422">
    <property type="component" value="Chromosome"/>
</dbReference>
<dbReference type="RefSeq" id="WP_011127914.1">
    <property type="nucleotide sequence ID" value="NC_005070.1"/>
</dbReference>
<feature type="compositionally biased region" description="Basic and acidic residues" evidence="1">
    <location>
        <begin position="38"/>
        <end position="58"/>
    </location>
</feature>
<dbReference type="HOGENOM" id="CLU_126551_0_0_3"/>
<name>Q7U7D6_PARMW</name>
<dbReference type="AlphaFoldDB" id="Q7U7D6"/>
<reference evidence="2 3" key="1">
    <citation type="journal article" date="2003" name="Nature">
        <title>The genome of a motile marine Synechococcus.</title>
        <authorList>
            <person name="Palenik B."/>
            <person name="Brahamsha B."/>
            <person name="Larimer F."/>
            <person name="Land M."/>
            <person name="Hauser L."/>
            <person name="Chain P."/>
            <person name="Lamerdin J."/>
            <person name="Regala W."/>
            <person name="Allen E.A."/>
            <person name="McCarren J."/>
            <person name="Paulsen I."/>
            <person name="Dufresne A."/>
            <person name="Partensky F."/>
            <person name="Webb E."/>
            <person name="Waterbury J."/>
        </authorList>
    </citation>
    <scope>NUCLEOTIDE SEQUENCE [LARGE SCALE GENOMIC DNA]</scope>
    <source>
        <strain evidence="2 3">WH8102</strain>
    </source>
</reference>
<evidence type="ECO:0000313" key="3">
    <source>
        <dbReference type="Proteomes" id="UP000001422"/>
    </source>
</evidence>
<evidence type="ECO:0000313" key="2">
    <source>
        <dbReference type="EMBL" id="CAE07564.1"/>
    </source>
</evidence>
<protein>
    <submittedName>
        <fullName evidence="2">Uncharacterized protein</fullName>
    </submittedName>
</protein>
<gene>
    <name evidence="2" type="ordered locus">SYNW1049</name>
</gene>
<dbReference type="EMBL" id="BX569691">
    <property type="protein sequence ID" value="CAE07564.1"/>
    <property type="molecule type" value="Genomic_DNA"/>
</dbReference>
<feature type="region of interest" description="Disordered" evidence="1">
    <location>
        <begin position="1"/>
        <end position="140"/>
    </location>
</feature>
<organism evidence="2 3">
    <name type="scientific">Parasynechococcus marenigrum (strain WH8102)</name>
    <dbReference type="NCBI Taxonomy" id="84588"/>
    <lineage>
        <taxon>Bacteria</taxon>
        <taxon>Bacillati</taxon>
        <taxon>Cyanobacteriota</taxon>
        <taxon>Cyanophyceae</taxon>
        <taxon>Synechococcales</taxon>
        <taxon>Prochlorococcaceae</taxon>
        <taxon>Parasynechococcus</taxon>
        <taxon>Parasynechococcus marenigrum</taxon>
    </lineage>
</organism>